<dbReference type="KEGG" id="tva:4765961"/>
<dbReference type="VEuPathDB" id="TrichDB:TVAG_463450"/>
<organism evidence="1 2">
    <name type="scientific">Trichomonas vaginalis (strain ATCC PRA-98 / G3)</name>
    <dbReference type="NCBI Taxonomy" id="412133"/>
    <lineage>
        <taxon>Eukaryota</taxon>
        <taxon>Metamonada</taxon>
        <taxon>Parabasalia</taxon>
        <taxon>Trichomonadida</taxon>
        <taxon>Trichomonadidae</taxon>
        <taxon>Trichomonas</taxon>
    </lineage>
</organism>
<dbReference type="GO" id="GO:0030027">
    <property type="term" value="C:lamellipodium"/>
    <property type="evidence" value="ECO:0000318"/>
    <property type="project" value="GO_Central"/>
</dbReference>
<gene>
    <name evidence="1" type="ORF">TVAG_463450</name>
</gene>
<evidence type="ECO:0000313" key="2">
    <source>
        <dbReference type="Proteomes" id="UP000001542"/>
    </source>
</evidence>
<dbReference type="Gene3D" id="3.80.10.10">
    <property type="entry name" value="Ribonuclease Inhibitor"/>
    <property type="match status" value="1"/>
</dbReference>
<sequence length="581" mass="66290">MHFNRDLKIDEIRPYLKYPALEYNTFSITQEILDSDLFPILELALSFENTLRILKFQGITLISALNKCSNILSRNVNTKKLLIEQCDLTNASQFKRKIQSNEIVFRICDATDDRFVSFFEQLSQSCQNIRSLSFDHSILESSSISSVFQCIFFNECFHHLEELCFDAFGDIPDLEMHVGSLAACSWAMTSKCVKKLSVIGCTFDTSSLLQKILSFDIGLQEIHLGENTFRQRIPLNMSPRNCGFLDLSRSNIGILAISSFIESVVSGVIDCRGIDLSYARMTNPEFIQMLALLSADVVVMPSLECFYFDGNDMDTETTKLIAQFIRHQPKLRRMSINSSVIVKGSNTGLTQLFDSLLSLQSLESLSMRGMENTMNYSCGEMWTPFLREIAKRGTMKYLDLTDQCVKDDCIDIILSMNSLEELWLDRCSASSFTSLSNFIKKAIDSNLKLCGWPHREIQRIKSAPTISSSEREIIEDQEKLLHAQFIERFSYLCNDTNETRAEIIRKRFVLSEPTYEELIVRVNLEDETQNKKDDLLNSLLNETVKDIIVSNGIPIDYDPISDTINSAKSEFSLDSLIQKYV</sequence>
<evidence type="ECO:0008006" key="3">
    <source>
        <dbReference type="Google" id="ProtNLM"/>
    </source>
</evidence>
<protein>
    <recommendedName>
        <fullName evidence="3">Leucine Rich Repeat family protein</fullName>
    </recommendedName>
</protein>
<dbReference type="SUPFAM" id="SSF52047">
    <property type="entry name" value="RNI-like"/>
    <property type="match status" value="1"/>
</dbReference>
<evidence type="ECO:0000313" key="1">
    <source>
        <dbReference type="EMBL" id="EAY08065.1"/>
    </source>
</evidence>
<dbReference type="SMR" id="A2EH17"/>
<reference evidence="1" key="2">
    <citation type="journal article" date="2007" name="Science">
        <title>Draft genome sequence of the sexually transmitted pathogen Trichomonas vaginalis.</title>
        <authorList>
            <person name="Carlton J.M."/>
            <person name="Hirt R.P."/>
            <person name="Silva J.C."/>
            <person name="Delcher A.L."/>
            <person name="Schatz M."/>
            <person name="Zhao Q."/>
            <person name="Wortman J.R."/>
            <person name="Bidwell S.L."/>
            <person name="Alsmark U.C.M."/>
            <person name="Besteiro S."/>
            <person name="Sicheritz-Ponten T."/>
            <person name="Noel C.J."/>
            <person name="Dacks J.B."/>
            <person name="Foster P.G."/>
            <person name="Simillion C."/>
            <person name="Van de Peer Y."/>
            <person name="Miranda-Saavedra D."/>
            <person name="Barton G.J."/>
            <person name="Westrop G.D."/>
            <person name="Mueller S."/>
            <person name="Dessi D."/>
            <person name="Fiori P.L."/>
            <person name="Ren Q."/>
            <person name="Paulsen I."/>
            <person name="Zhang H."/>
            <person name="Bastida-Corcuera F.D."/>
            <person name="Simoes-Barbosa A."/>
            <person name="Brown M.T."/>
            <person name="Hayes R.D."/>
            <person name="Mukherjee M."/>
            <person name="Okumura C.Y."/>
            <person name="Schneider R."/>
            <person name="Smith A.J."/>
            <person name="Vanacova S."/>
            <person name="Villalvazo M."/>
            <person name="Haas B.J."/>
            <person name="Pertea M."/>
            <person name="Feldblyum T.V."/>
            <person name="Utterback T.R."/>
            <person name="Shu C.L."/>
            <person name="Osoegawa K."/>
            <person name="de Jong P.J."/>
            <person name="Hrdy I."/>
            <person name="Horvathova L."/>
            <person name="Zubacova Z."/>
            <person name="Dolezal P."/>
            <person name="Malik S.B."/>
            <person name="Logsdon J.M. Jr."/>
            <person name="Henze K."/>
            <person name="Gupta A."/>
            <person name="Wang C.C."/>
            <person name="Dunne R.L."/>
            <person name="Upcroft J.A."/>
            <person name="Upcroft P."/>
            <person name="White O."/>
            <person name="Salzberg S.L."/>
            <person name="Tang P."/>
            <person name="Chiu C.-H."/>
            <person name="Lee Y.-S."/>
            <person name="Embley T.M."/>
            <person name="Coombs G.H."/>
            <person name="Mottram J.C."/>
            <person name="Tachezy J."/>
            <person name="Fraser-Liggett C.M."/>
            <person name="Johnson P.J."/>
        </authorList>
    </citation>
    <scope>NUCLEOTIDE SEQUENCE [LARGE SCALE GENOMIC DNA]</scope>
    <source>
        <strain evidence="1">G3</strain>
    </source>
</reference>
<keyword evidence="2" id="KW-1185">Reference proteome</keyword>
<dbReference type="AlphaFoldDB" id="A2EH17"/>
<dbReference type="GO" id="GO:0016477">
    <property type="term" value="P:cell migration"/>
    <property type="evidence" value="ECO:0000318"/>
    <property type="project" value="GO_Central"/>
</dbReference>
<dbReference type="VEuPathDB" id="TrichDB:TVAGG3_0077840"/>
<proteinExistence type="predicted"/>
<dbReference type="RefSeq" id="XP_001320288.1">
    <property type="nucleotide sequence ID" value="XM_001320253.1"/>
</dbReference>
<dbReference type="GO" id="GO:0005886">
    <property type="term" value="C:plasma membrane"/>
    <property type="evidence" value="ECO:0000318"/>
    <property type="project" value="GO_Central"/>
</dbReference>
<dbReference type="GO" id="GO:0034315">
    <property type="term" value="P:regulation of Arp2/3 complex-mediated actin nucleation"/>
    <property type="evidence" value="ECO:0000318"/>
    <property type="project" value="GO_Central"/>
</dbReference>
<accession>A2EH17</accession>
<dbReference type="Proteomes" id="UP000001542">
    <property type="component" value="Unassembled WGS sequence"/>
</dbReference>
<dbReference type="EMBL" id="DS113386">
    <property type="protein sequence ID" value="EAY08065.1"/>
    <property type="molecule type" value="Genomic_DNA"/>
</dbReference>
<name>A2EH17_TRIV3</name>
<dbReference type="InParanoid" id="A2EH17"/>
<dbReference type="InterPro" id="IPR032675">
    <property type="entry name" value="LRR_dom_sf"/>
</dbReference>
<reference evidence="1" key="1">
    <citation type="submission" date="2006-10" db="EMBL/GenBank/DDBJ databases">
        <authorList>
            <person name="Amadeo P."/>
            <person name="Zhao Q."/>
            <person name="Wortman J."/>
            <person name="Fraser-Liggett C."/>
            <person name="Carlton J."/>
        </authorList>
    </citation>
    <scope>NUCLEOTIDE SEQUENCE</scope>
    <source>
        <strain evidence="1">G3</strain>
    </source>
</reference>